<organism evidence="2 3">
    <name type="scientific">Rosa chinensis</name>
    <name type="common">China rose</name>
    <dbReference type="NCBI Taxonomy" id="74649"/>
    <lineage>
        <taxon>Eukaryota</taxon>
        <taxon>Viridiplantae</taxon>
        <taxon>Streptophyta</taxon>
        <taxon>Embryophyta</taxon>
        <taxon>Tracheophyta</taxon>
        <taxon>Spermatophyta</taxon>
        <taxon>Magnoliopsida</taxon>
        <taxon>eudicotyledons</taxon>
        <taxon>Gunneridae</taxon>
        <taxon>Pentapetalae</taxon>
        <taxon>rosids</taxon>
        <taxon>fabids</taxon>
        <taxon>Rosales</taxon>
        <taxon>Rosaceae</taxon>
        <taxon>Rosoideae</taxon>
        <taxon>Rosoideae incertae sedis</taxon>
        <taxon>Rosa</taxon>
    </lineage>
</organism>
<dbReference type="Gramene" id="PRQ58650">
    <property type="protein sequence ID" value="PRQ58650"/>
    <property type="gene ID" value="RchiOBHm_Chr1g0361641"/>
</dbReference>
<dbReference type="Proteomes" id="UP000238479">
    <property type="component" value="Chromosome 1"/>
</dbReference>
<dbReference type="STRING" id="74649.A0A2P6SIZ5"/>
<reference evidence="2 3" key="1">
    <citation type="journal article" date="2018" name="Nat. Genet.">
        <title>The Rosa genome provides new insights in the design of modern roses.</title>
        <authorList>
            <person name="Bendahmane M."/>
        </authorList>
    </citation>
    <scope>NUCLEOTIDE SEQUENCE [LARGE SCALE GENOMIC DNA]</scope>
    <source>
        <strain evidence="3">cv. Old Blush</strain>
    </source>
</reference>
<dbReference type="EMBL" id="PDCK01000039">
    <property type="protein sequence ID" value="PRQ58650.1"/>
    <property type="molecule type" value="Genomic_DNA"/>
</dbReference>
<dbReference type="GO" id="GO:0004523">
    <property type="term" value="F:RNA-DNA hybrid ribonuclease activity"/>
    <property type="evidence" value="ECO:0007669"/>
    <property type="project" value="InterPro"/>
</dbReference>
<dbReference type="GO" id="GO:0003676">
    <property type="term" value="F:nucleic acid binding"/>
    <property type="evidence" value="ECO:0007669"/>
    <property type="project" value="InterPro"/>
</dbReference>
<evidence type="ECO:0000313" key="3">
    <source>
        <dbReference type="Proteomes" id="UP000238479"/>
    </source>
</evidence>
<gene>
    <name evidence="2" type="ORF">RchiOBHm_Chr1g0361641</name>
</gene>
<name>A0A2P6SIZ5_ROSCH</name>
<dbReference type="PANTHER" id="PTHR47723:SF23">
    <property type="entry name" value="REVERSE TRANSCRIPTASE-LIKE PROTEIN"/>
    <property type="match status" value="1"/>
</dbReference>
<accession>A0A2P6SIZ5</accession>
<evidence type="ECO:0000313" key="2">
    <source>
        <dbReference type="EMBL" id="PRQ58650.1"/>
    </source>
</evidence>
<comment type="caution">
    <text evidence="2">The sequence shown here is derived from an EMBL/GenBank/DDBJ whole genome shotgun (WGS) entry which is preliminary data.</text>
</comment>
<dbReference type="PANTHER" id="PTHR47723">
    <property type="entry name" value="OS05G0353850 PROTEIN"/>
    <property type="match status" value="1"/>
</dbReference>
<dbReference type="AlphaFoldDB" id="A0A2P6SIZ5"/>
<feature type="domain" description="RNase H type-1" evidence="1">
    <location>
        <begin position="156"/>
        <end position="208"/>
    </location>
</feature>
<proteinExistence type="predicted"/>
<dbReference type="InterPro" id="IPR002156">
    <property type="entry name" value="RNaseH_domain"/>
</dbReference>
<dbReference type="OMA" id="KETRWLM"/>
<dbReference type="Pfam" id="PF13456">
    <property type="entry name" value="RVT_3"/>
    <property type="match status" value="1"/>
</dbReference>
<evidence type="ECO:0000259" key="1">
    <source>
        <dbReference type="Pfam" id="PF13456"/>
    </source>
</evidence>
<sequence length="262" mass="30999">MQGLYGLIYWKNLSWVSLHELFALGLMVGRSPQLRELWVACFCASLRFIWQTRNKVRYDGITPDVAMACRSINGHVYAFSRIATGHMFNNIQELCVLKRFGATCRQHCAPKVYELNWQPPIIGWFKVNTDGAWKRGRIVQVMVEFFVISMGRLLVMAVIKAIELAWVWDWKHIWFEVDSSRILNLLHSPQMVPWQLQVAWKNCVHHISMMQFRCSHIFVKETRWLMHWPILALQIPTAEQHHKPRSVKLQRHYIAVYCPRRN</sequence>
<dbReference type="InterPro" id="IPR053151">
    <property type="entry name" value="RNase_H-like"/>
</dbReference>
<keyword evidence="3" id="KW-1185">Reference proteome</keyword>
<protein>
    <recommendedName>
        <fullName evidence="1">RNase H type-1 domain-containing protein</fullName>
    </recommendedName>
</protein>